<gene>
    <name evidence="2" type="ORF">HHI36_002400</name>
</gene>
<name>A0ABD2PAB4_9CUCU</name>
<feature type="compositionally biased region" description="Acidic residues" evidence="1">
    <location>
        <begin position="58"/>
        <end position="70"/>
    </location>
</feature>
<protein>
    <submittedName>
        <fullName evidence="2">Uncharacterized protein</fullName>
    </submittedName>
</protein>
<dbReference type="EMBL" id="JABFTP020000185">
    <property type="protein sequence ID" value="KAL3287944.1"/>
    <property type="molecule type" value="Genomic_DNA"/>
</dbReference>
<evidence type="ECO:0000256" key="1">
    <source>
        <dbReference type="SAM" id="MobiDB-lite"/>
    </source>
</evidence>
<dbReference type="AlphaFoldDB" id="A0ABD2PAB4"/>
<evidence type="ECO:0000313" key="3">
    <source>
        <dbReference type="Proteomes" id="UP001516400"/>
    </source>
</evidence>
<organism evidence="2 3">
    <name type="scientific">Cryptolaemus montrouzieri</name>
    <dbReference type="NCBI Taxonomy" id="559131"/>
    <lineage>
        <taxon>Eukaryota</taxon>
        <taxon>Metazoa</taxon>
        <taxon>Ecdysozoa</taxon>
        <taxon>Arthropoda</taxon>
        <taxon>Hexapoda</taxon>
        <taxon>Insecta</taxon>
        <taxon>Pterygota</taxon>
        <taxon>Neoptera</taxon>
        <taxon>Endopterygota</taxon>
        <taxon>Coleoptera</taxon>
        <taxon>Polyphaga</taxon>
        <taxon>Cucujiformia</taxon>
        <taxon>Coccinelloidea</taxon>
        <taxon>Coccinellidae</taxon>
        <taxon>Scymninae</taxon>
        <taxon>Scymnini</taxon>
        <taxon>Cryptolaemus</taxon>
    </lineage>
</organism>
<feature type="region of interest" description="Disordered" evidence="1">
    <location>
        <begin position="48"/>
        <end position="77"/>
    </location>
</feature>
<comment type="caution">
    <text evidence="2">The sequence shown here is derived from an EMBL/GenBank/DDBJ whole genome shotgun (WGS) entry which is preliminary data.</text>
</comment>
<reference evidence="2 3" key="1">
    <citation type="journal article" date="2021" name="BMC Biol.">
        <title>Horizontally acquired antibacterial genes associated with adaptive radiation of ladybird beetles.</title>
        <authorList>
            <person name="Li H.S."/>
            <person name="Tang X.F."/>
            <person name="Huang Y.H."/>
            <person name="Xu Z.Y."/>
            <person name="Chen M.L."/>
            <person name="Du X.Y."/>
            <person name="Qiu B.Y."/>
            <person name="Chen P.T."/>
            <person name="Zhang W."/>
            <person name="Slipinski A."/>
            <person name="Escalona H.E."/>
            <person name="Waterhouse R.M."/>
            <person name="Zwick A."/>
            <person name="Pang H."/>
        </authorList>
    </citation>
    <scope>NUCLEOTIDE SEQUENCE [LARGE SCALE GENOMIC DNA]</scope>
    <source>
        <strain evidence="2">SYSU2018</strain>
    </source>
</reference>
<dbReference type="Proteomes" id="UP001516400">
    <property type="component" value="Unassembled WGS sequence"/>
</dbReference>
<accession>A0ABD2PAB4</accession>
<sequence>MKYHTVVRKKFYNPSDPKNAEEVLNFLEQLSSDDECFNQVDESKELHLTLFPPKDGADSDQDEGPSEDDEMCRIGNMGKGVLKQKMLHAP</sequence>
<evidence type="ECO:0000313" key="2">
    <source>
        <dbReference type="EMBL" id="KAL3287944.1"/>
    </source>
</evidence>
<proteinExistence type="predicted"/>
<keyword evidence="3" id="KW-1185">Reference proteome</keyword>